<dbReference type="GO" id="GO:0034976">
    <property type="term" value="P:response to endoplasmic reticulum stress"/>
    <property type="evidence" value="ECO:0007669"/>
    <property type="project" value="InterPro"/>
</dbReference>
<dbReference type="AlphaFoldDB" id="A0AA41V514"/>
<organism evidence="3 4">
    <name type="scientific">Papaver nudicaule</name>
    <name type="common">Iceland poppy</name>
    <dbReference type="NCBI Taxonomy" id="74823"/>
    <lineage>
        <taxon>Eukaryota</taxon>
        <taxon>Viridiplantae</taxon>
        <taxon>Streptophyta</taxon>
        <taxon>Embryophyta</taxon>
        <taxon>Tracheophyta</taxon>
        <taxon>Spermatophyta</taxon>
        <taxon>Magnoliopsida</taxon>
        <taxon>Ranunculales</taxon>
        <taxon>Papaveraceae</taxon>
        <taxon>Papaveroideae</taxon>
        <taxon>Papaver</taxon>
    </lineage>
</organism>
<feature type="region of interest" description="Disordered" evidence="1">
    <location>
        <begin position="210"/>
        <end position="237"/>
    </location>
</feature>
<dbReference type="InterPro" id="IPR044832">
    <property type="entry name" value="NRP-like"/>
</dbReference>
<dbReference type="PROSITE" id="PS51222">
    <property type="entry name" value="DCD"/>
    <property type="match status" value="1"/>
</dbReference>
<evidence type="ECO:0000259" key="2">
    <source>
        <dbReference type="PROSITE" id="PS51222"/>
    </source>
</evidence>
<evidence type="ECO:0000256" key="1">
    <source>
        <dbReference type="SAM" id="MobiDB-lite"/>
    </source>
</evidence>
<feature type="domain" description="DCD" evidence="2">
    <location>
        <begin position="34"/>
        <end position="167"/>
    </location>
</feature>
<dbReference type="Proteomes" id="UP001177140">
    <property type="component" value="Unassembled WGS sequence"/>
</dbReference>
<dbReference type="PANTHER" id="PTHR46034">
    <property type="match status" value="1"/>
</dbReference>
<feature type="compositionally biased region" description="Low complexity" evidence="1">
    <location>
        <begin position="222"/>
        <end position="237"/>
    </location>
</feature>
<accession>A0AA41V514</accession>
<comment type="caution">
    <text evidence="3">The sequence shown here is derived from an EMBL/GenBank/DDBJ whole genome shotgun (WGS) entry which is preliminary data.</text>
</comment>
<dbReference type="PANTHER" id="PTHR46034:SF23">
    <property type="entry name" value="DCD (DEVELOPMENT AND CELL DEATH) DOMAIN PROTEIN"/>
    <property type="match status" value="1"/>
</dbReference>
<reference evidence="3" key="1">
    <citation type="submission" date="2022-03" db="EMBL/GenBank/DDBJ databases">
        <title>A functionally conserved STORR gene fusion in Papaver species that diverged 16.8 million years ago.</title>
        <authorList>
            <person name="Catania T."/>
        </authorList>
    </citation>
    <scope>NUCLEOTIDE SEQUENCE</scope>
    <source>
        <strain evidence="3">S-191538</strain>
    </source>
</reference>
<protein>
    <recommendedName>
        <fullName evidence="2">DCD domain-containing protein</fullName>
    </recommendedName>
</protein>
<dbReference type="EMBL" id="JAJJMA010121185">
    <property type="protein sequence ID" value="MCL7032237.1"/>
    <property type="molecule type" value="Genomic_DNA"/>
</dbReference>
<sequence>MGGRRKKETVPSMETFQRNPCANCSVTARNLRTNDLGGVILGCTRHTIKECLSNQLFGLPAGHFAYVKKIRPGLPLFLFNYSDRQLHGIYEAASSGEMNINPYGWSEDGQEPTKYPAQVHMLIRKQCKALSETQYKTILIDNYYAEDHLWFELDHVQTRRLIRLFESSPVAKPKQALIKHDKKVKSERVPEVKARQAKVLSQYPTKWDVLRDMDSEEDDAPSSESGSSSSAPFVLFD</sequence>
<dbReference type="SMART" id="SM00767">
    <property type="entry name" value="DCD"/>
    <property type="match status" value="1"/>
</dbReference>
<dbReference type="Pfam" id="PF10539">
    <property type="entry name" value="Dev_Cell_Death"/>
    <property type="match status" value="1"/>
</dbReference>
<evidence type="ECO:0000313" key="4">
    <source>
        <dbReference type="Proteomes" id="UP001177140"/>
    </source>
</evidence>
<name>A0AA41V514_PAPNU</name>
<evidence type="ECO:0000313" key="3">
    <source>
        <dbReference type="EMBL" id="MCL7032237.1"/>
    </source>
</evidence>
<dbReference type="InterPro" id="IPR013989">
    <property type="entry name" value="Dev_and_cell_death_domain"/>
</dbReference>
<gene>
    <name evidence="3" type="ORF">MKW94_018324</name>
</gene>
<proteinExistence type="predicted"/>
<keyword evidence="4" id="KW-1185">Reference proteome</keyword>